<proteinExistence type="predicted"/>
<keyword evidence="2" id="KW-1185">Reference proteome</keyword>
<sequence>MASPSFTYTHAAIEYYASLTPEHHHLHHTYIVNTQLTTTNKTPLIIVKPFPSSSTLRILLTNHRRAVPRLAQRSNPWLHPQPHQNRHHHWPRLNKIKVTKRKETQAQRAHREHLPPPCPTAAPAVASCRLACITVPVLLRLALPILTRPRDCQGSLS</sequence>
<dbReference type="AlphaFoldDB" id="A0A2T4C5H9"/>
<name>A0A2T4C5H9_TRILO</name>
<dbReference type="EMBL" id="KZ679131">
    <property type="protein sequence ID" value="PTB76778.1"/>
    <property type="molecule type" value="Genomic_DNA"/>
</dbReference>
<protein>
    <submittedName>
        <fullName evidence="1">Uncharacterized protein</fullName>
    </submittedName>
</protein>
<accession>A0A2T4C5H9</accession>
<evidence type="ECO:0000313" key="1">
    <source>
        <dbReference type="EMBL" id="PTB76778.1"/>
    </source>
</evidence>
<reference evidence="1 2" key="1">
    <citation type="submission" date="2016-07" db="EMBL/GenBank/DDBJ databases">
        <title>Multiple horizontal gene transfer events from other fungi enriched the ability of initially mycotrophic Trichoderma (Ascomycota) to feed on dead plant biomass.</title>
        <authorList>
            <consortium name="DOE Joint Genome Institute"/>
            <person name="Aerts A."/>
            <person name="Atanasova L."/>
            <person name="Chenthamara K."/>
            <person name="Zhang J."/>
            <person name="Grujic M."/>
            <person name="Henrissat B."/>
            <person name="Kuo A."/>
            <person name="Salamov A."/>
            <person name="Lipzen A."/>
            <person name="Labutti K."/>
            <person name="Barry K."/>
            <person name="Miao Y."/>
            <person name="Rahimi M.J."/>
            <person name="Shen Q."/>
            <person name="Grigoriev I.V."/>
            <person name="Kubicek C.P."/>
            <person name="Druzhinina I.S."/>
        </authorList>
    </citation>
    <scope>NUCLEOTIDE SEQUENCE [LARGE SCALE GENOMIC DNA]</scope>
    <source>
        <strain evidence="1 2">ATCC 18648</strain>
    </source>
</reference>
<dbReference type="Proteomes" id="UP000240760">
    <property type="component" value="Unassembled WGS sequence"/>
</dbReference>
<organism evidence="1 2">
    <name type="scientific">Trichoderma longibrachiatum ATCC 18648</name>
    <dbReference type="NCBI Taxonomy" id="983965"/>
    <lineage>
        <taxon>Eukaryota</taxon>
        <taxon>Fungi</taxon>
        <taxon>Dikarya</taxon>
        <taxon>Ascomycota</taxon>
        <taxon>Pezizomycotina</taxon>
        <taxon>Sordariomycetes</taxon>
        <taxon>Hypocreomycetidae</taxon>
        <taxon>Hypocreales</taxon>
        <taxon>Hypocreaceae</taxon>
        <taxon>Trichoderma</taxon>
    </lineage>
</organism>
<gene>
    <name evidence="1" type="ORF">M440DRAFT_1234663</name>
</gene>
<evidence type="ECO:0000313" key="2">
    <source>
        <dbReference type="Proteomes" id="UP000240760"/>
    </source>
</evidence>